<dbReference type="EMBL" id="CYXT01000005">
    <property type="protein sequence ID" value="CUM85346.1"/>
    <property type="molecule type" value="Genomic_DNA"/>
</dbReference>
<evidence type="ECO:0000256" key="1">
    <source>
        <dbReference type="SAM" id="SignalP"/>
    </source>
</evidence>
<keyword evidence="1" id="KW-0732">Signal</keyword>
<dbReference type="SMART" id="SM00635">
    <property type="entry name" value="BID_2"/>
    <property type="match status" value="2"/>
</dbReference>
<dbReference type="Gene3D" id="2.60.40.1080">
    <property type="match status" value="2"/>
</dbReference>
<feature type="chain" id="PRO_5008011292" evidence="1">
    <location>
        <begin position="26"/>
        <end position="311"/>
    </location>
</feature>
<dbReference type="Pfam" id="PF02368">
    <property type="entry name" value="Big_2"/>
    <property type="match status" value="1"/>
</dbReference>
<organism evidence="3 4">
    <name type="scientific">Anaerostipes hadrus</name>
    <dbReference type="NCBI Taxonomy" id="649756"/>
    <lineage>
        <taxon>Bacteria</taxon>
        <taxon>Bacillati</taxon>
        <taxon>Bacillota</taxon>
        <taxon>Clostridia</taxon>
        <taxon>Lachnospirales</taxon>
        <taxon>Lachnospiraceae</taxon>
        <taxon>Anaerostipes</taxon>
    </lineage>
</organism>
<dbReference type="Proteomes" id="UP000095598">
    <property type="component" value="Unassembled WGS sequence"/>
</dbReference>
<evidence type="ECO:0000313" key="3">
    <source>
        <dbReference type="EMBL" id="CUM85346.1"/>
    </source>
</evidence>
<dbReference type="PROSITE" id="PS51257">
    <property type="entry name" value="PROKAR_LIPOPROTEIN"/>
    <property type="match status" value="1"/>
</dbReference>
<gene>
    <name evidence="3" type="ORF">ERS852425_01034</name>
</gene>
<proteinExistence type="predicted"/>
<evidence type="ECO:0000259" key="2">
    <source>
        <dbReference type="SMART" id="SM00635"/>
    </source>
</evidence>
<name>A0A173S5V3_ANAHA</name>
<dbReference type="InterPro" id="IPR008964">
    <property type="entry name" value="Invasin/intimin_cell_adhesion"/>
</dbReference>
<protein>
    <submittedName>
        <fullName evidence="3">Bacterial Ig-like domain (Group 2)</fullName>
    </submittedName>
</protein>
<dbReference type="InterPro" id="IPR003343">
    <property type="entry name" value="Big_2"/>
</dbReference>
<reference evidence="3 4" key="1">
    <citation type="submission" date="2015-09" db="EMBL/GenBank/DDBJ databases">
        <authorList>
            <consortium name="Pathogen Informatics"/>
        </authorList>
    </citation>
    <scope>NUCLEOTIDE SEQUENCE [LARGE SCALE GENOMIC DNA]</scope>
    <source>
        <strain evidence="3 4">2789STDY5608868</strain>
    </source>
</reference>
<accession>A0A173S5V3</accession>
<evidence type="ECO:0000313" key="4">
    <source>
        <dbReference type="Proteomes" id="UP000095598"/>
    </source>
</evidence>
<feature type="signal peptide" evidence="1">
    <location>
        <begin position="1"/>
        <end position="25"/>
    </location>
</feature>
<dbReference type="SUPFAM" id="SSF49373">
    <property type="entry name" value="Invasin/intimin cell-adhesion fragments"/>
    <property type="match status" value="2"/>
</dbReference>
<feature type="domain" description="BIG2" evidence="2">
    <location>
        <begin position="25"/>
        <end position="102"/>
    </location>
</feature>
<feature type="domain" description="BIG2" evidence="2">
    <location>
        <begin position="107"/>
        <end position="188"/>
    </location>
</feature>
<dbReference type="RefSeq" id="WP_055258182.1">
    <property type="nucleotide sequence ID" value="NZ_CYXT01000005.1"/>
</dbReference>
<sequence length="311" mass="34040">MKKKIMTMLMLLAVSCMIMPTNAKAAKKAYIKTATGSKATVFVGKTLKLNAKTVGKKKKITYKTSKKSVATVNKKGVIKGKKYGTAKITMKASGVKTKKITVYVRKAATGIKLSSAQTINFYKTGNTAQIKATALPGGKQMASKTLTYKSSNPQVAVVNSKGKVTAKKGGYSRIQISTTARSGKICTKDVDVFVYDGFDDVCSETSGSKTTFTFNPNWRSVTIYFTSQTGKQYSYKVDSIKTEFNMLANVKGFADERNGVAVSKDNARKANIINFKIIETGEDYDVLADAQRYQLTFYKALNNKVTFNVEK</sequence>
<dbReference type="AlphaFoldDB" id="A0A173S5V3"/>